<organism evidence="2 3">
    <name type="scientific">Halocaridina rubra</name>
    <name type="common">Hawaiian red shrimp</name>
    <dbReference type="NCBI Taxonomy" id="373956"/>
    <lineage>
        <taxon>Eukaryota</taxon>
        <taxon>Metazoa</taxon>
        <taxon>Ecdysozoa</taxon>
        <taxon>Arthropoda</taxon>
        <taxon>Crustacea</taxon>
        <taxon>Multicrustacea</taxon>
        <taxon>Malacostraca</taxon>
        <taxon>Eumalacostraca</taxon>
        <taxon>Eucarida</taxon>
        <taxon>Decapoda</taxon>
        <taxon>Pleocyemata</taxon>
        <taxon>Caridea</taxon>
        <taxon>Atyoidea</taxon>
        <taxon>Atyidae</taxon>
        <taxon>Halocaridina</taxon>
    </lineage>
</organism>
<evidence type="ECO:0000313" key="3">
    <source>
        <dbReference type="Proteomes" id="UP001381693"/>
    </source>
</evidence>
<dbReference type="AlphaFoldDB" id="A0AAN8WXJ7"/>
<protein>
    <submittedName>
        <fullName evidence="2">Uncharacterized protein</fullName>
    </submittedName>
</protein>
<accession>A0AAN8WXJ7</accession>
<dbReference type="EMBL" id="JAXCGZ010015429">
    <property type="protein sequence ID" value="KAK7070308.1"/>
    <property type="molecule type" value="Genomic_DNA"/>
</dbReference>
<comment type="caution">
    <text evidence="2">The sequence shown here is derived from an EMBL/GenBank/DDBJ whole genome shotgun (WGS) entry which is preliminary data.</text>
</comment>
<name>A0AAN8WXJ7_HALRR</name>
<dbReference type="Proteomes" id="UP001381693">
    <property type="component" value="Unassembled WGS sequence"/>
</dbReference>
<keyword evidence="3" id="KW-1185">Reference proteome</keyword>
<feature type="compositionally biased region" description="Basic and acidic residues" evidence="1">
    <location>
        <begin position="53"/>
        <end position="82"/>
    </location>
</feature>
<evidence type="ECO:0000313" key="2">
    <source>
        <dbReference type="EMBL" id="KAK7070308.1"/>
    </source>
</evidence>
<reference evidence="2 3" key="1">
    <citation type="submission" date="2023-11" db="EMBL/GenBank/DDBJ databases">
        <title>Halocaridina rubra genome assembly.</title>
        <authorList>
            <person name="Smith C."/>
        </authorList>
    </citation>
    <scope>NUCLEOTIDE SEQUENCE [LARGE SCALE GENOMIC DNA]</scope>
    <source>
        <strain evidence="2">EP-1</strain>
        <tissue evidence="2">Whole</tissue>
    </source>
</reference>
<proteinExistence type="predicted"/>
<feature type="region of interest" description="Disordered" evidence="1">
    <location>
        <begin position="50"/>
        <end position="88"/>
    </location>
</feature>
<evidence type="ECO:0000256" key="1">
    <source>
        <dbReference type="SAM" id="MobiDB-lite"/>
    </source>
</evidence>
<sequence length="215" mass="24779">MPSTIFLRKDMRSYSNCPKQTDTYDVLDIIEKLLAMVRLSDWLSDGYDEEEMRYDSVHKEPARTEEGDRNKSYSFKNSEKDSLPWQESQTELQKDCTCSTDTQELQNDIYNTVIVPIANDDIRLGEDVGVFSDSDINSESSDKRVLDLASDIGPRDKHQNRLSFDYANSDFIPDPWSFVTYAKLDDYNEDFVEDHIWKDAHIVFGVGASVRAMAK</sequence>
<gene>
    <name evidence="2" type="ORF">SK128_026835</name>
</gene>